<evidence type="ECO:0000256" key="8">
    <source>
        <dbReference type="PROSITE-ProRule" id="PRU01172"/>
    </source>
</evidence>
<dbReference type="InterPro" id="IPR051005">
    <property type="entry name" value="Pentraxin_domain"/>
</dbReference>
<accession>A0A1L8FBQ7</accession>
<dbReference type="RefSeq" id="XP_018084368.1">
    <property type="nucleotide sequence ID" value="XM_018228879.2"/>
</dbReference>
<dbReference type="PROSITE" id="PS51828">
    <property type="entry name" value="PTX_2"/>
    <property type="match status" value="1"/>
</dbReference>
<dbReference type="OMA" id="CVSWNTW"/>
<dbReference type="Proteomes" id="UP000186698">
    <property type="component" value="Chromosome 8L"/>
</dbReference>
<comment type="subcellular location">
    <subcellularLocation>
        <location evidence="1 9">Secreted</location>
    </subcellularLocation>
</comment>
<dbReference type="GO" id="GO:0005576">
    <property type="term" value="C:extracellular region"/>
    <property type="evidence" value="ECO:0007669"/>
    <property type="project" value="UniProtKB-SubCell"/>
</dbReference>
<evidence type="ECO:0000313" key="11">
    <source>
        <dbReference type="Proteomes" id="UP000186698"/>
    </source>
</evidence>
<dbReference type="OrthoDB" id="547680at2759"/>
<proteinExistence type="inferred from homology"/>
<keyword evidence="4 9" id="KW-0732">Signal</keyword>
<evidence type="ECO:0000313" key="13">
    <source>
        <dbReference type="RefSeq" id="XP_018084368.1"/>
    </source>
</evidence>
<evidence type="ECO:0000256" key="1">
    <source>
        <dbReference type="ARBA" id="ARBA00004613"/>
    </source>
</evidence>
<dbReference type="PaxDb" id="8355-A0A1L8FBQ7"/>
<dbReference type="GeneID" id="444058"/>
<keyword evidence="3 9" id="KW-0479">Metal-binding</keyword>
<gene>
    <name evidence="12 13" type="primary">MGC82682</name>
</gene>
<comment type="similarity">
    <text evidence="7 9">Belongs to the pentraxin family.</text>
</comment>
<evidence type="ECO:0000313" key="12">
    <source>
        <dbReference type="RefSeq" id="XP_018084365.1"/>
    </source>
</evidence>
<evidence type="ECO:0000256" key="2">
    <source>
        <dbReference type="ARBA" id="ARBA00022525"/>
    </source>
</evidence>
<evidence type="ECO:0000256" key="6">
    <source>
        <dbReference type="ARBA" id="ARBA00023157"/>
    </source>
</evidence>
<feature type="domain" description="Pentraxin (PTX)" evidence="10">
    <location>
        <begin position="24"/>
        <end position="222"/>
    </location>
</feature>
<keyword evidence="5 9" id="KW-0106">Calcium</keyword>
<evidence type="ECO:0000259" key="10">
    <source>
        <dbReference type="PROSITE" id="PS51828"/>
    </source>
</evidence>
<dbReference type="PRINTS" id="PR00895">
    <property type="entry name" value="PENTAXIN"/>
</dbReference>
<organism evidence="13">
    <name type="scientific">Xenopus laevis</name>
    <name type="common">African clawed frog</name>
    <dbReference type="NCBI Taxonomy" id="8355"/>
    <lineage>
        <taxon>Eukaryota</taxon>
        <taxon>Metazoa</taxon>
        <taxon>Chordata</taxon>
        <taxon>Craniata</taxon>
        <taxon>Vertebrata</taxon>
        <taxon>Euteleostomi</taxon>
        <taxon>Amphibia</taxon>
        <taxon>Batrachia</taxon>
        <taxon>Anura</taxon>
        <taxon>Pipoidea</taxon>
        <taxon>Pipidae</taxon>
        <taxon>Xenopodinae</taxon>
        <taxon>Xenopus</taxon>
        <taxon>Xenopus</taxon>
    </lineage>
</organism>
<feature type="chain" id="PRO_5044514308" description="Pentraxin family member" evidence="9">
    <location>
        <begin position="21"/>
        <end position="230"/>
    </location>
</feature>
<dbReference type="PANTHER" id="PTHR45869">
    <property type="entry name" value="C-REACTIVE PROTEIN-RELATED"/>
    <property type="match status" value="1"/>
</dbReference>
<dbReference type="Pfam" id="PF00354">
    <property type="entry name" value="Pentaxin"/>
    <property type="match status" value="1"/>
</dbReference>
<dbReference type="SUPFAM" id="SSF49899">
    <property type="entry name" value="Concanavalin A-like lectins/glucanases"/>
    <property type="match status" value="1"/>
</dbReference>
<keyword evidence="6" id="KW-1015">Disulfide bond</keyword>
<evidence type="ECO:0000256" key="4">
    <source>
        <dbReference type="ARBA" id="ARBA00022729"/>
    </source>
</evidence>
<feature type="signal peptide" evidence="9">
    <location>
        <begin position="1"/>
        <end position="20"/>
    </location>
</feature>
<dbReference type="RefSeq" id="XP_018084365.1">
    <property type="nucleotide sequence ID" value="XM_018228876.2"/>
</dbReference>
<keyword evidence="11" id="KW-1185">Reference proteome</keyword>
<comment type="cofactor">
    <cofactor evidence="9">
        <name>Ca(2+)</name>
        <dbReference type="ChEBI" id="CHEBI:29108"/>
    </cofactor>
    <text evidence="9">Binds 2 calcium ions per subunit.</text>
</comment>
<evidence type="ECO:0000256" key="7">
    <source>
        <dbReference type="ARBA" id="ARBA00038102"/>
    </source>
</evidence>
<dbReference type="Bgee" id="444058">
    <property type="expression patterns" value="Expressed in lung and 17 other cell types or tissues"/>
</dbReference>
<dbReference type="GO" id="GO:0046872">
    <property type="term" value="F:metal ion binding"/>
    <property type="evidence" value="ECO:0007669"/>
    <property type="project" value="UniProtKB-KW"/>
</dbReference>
<keyword evidence="2" id="KW-0964">Secreted</keyword>
<comment type="subunit">
    <text evidence="9">Homopentamer. Pentaxin (or pentraxin) have a discoid arrangement of 5 non-covalently bound subunits.</text>
</comment>
<dbReference type="SMART" id="SM00159">
    <property type="entry name" value="PTX"/>
    <property type="match status" value="1"/>
</dbReference>
<protein>
    <recommendedName>
        <fullName evidence="9">Pentraxin family member</fullName>
    </recommendedName>
</protein>
<sequence>MLKFLIISVLFSKMPGYLMQEDMNGKVFLFPEESNSSYVKLLPEKSGPYKALSVCLRYYSWLYRGFTLFSLATSDINNDFHLFYSPRHYFRVSVGNEDLIFKGINLETWRSLCASWDSSSGVVEIWIHGNPYPRKIFQKGHIISKDPSIIIGQEQLLHGNYFNITQSFVGEISDIHMWDTALTFKNISDVLQYNNLTGNVISWSSLNYKAEGHIAVLPCLKSMYPISTCN</sequence>
<evidence type="ECO:0000256" key="3">
    <source>
        <dbReference type="ARBA" id="ARBA00022723"/>
    </source>
</evidence>
<comment type="caution">
    <text evidence="8">Lacks conserved residue(s) required for the propagation of feature annotation.</text>
</comment>
<dbReference type="FunFam" id="2.60.120.200:FF:000070">
    <property type="entry name" value="Serum amyloid P-component"/>
    <property type="match status" value="1"/>
</dbReference>
<evidence type="ECO:0000256" key="5">
    <source>
        <dbReference type="ARBA" id="ARBA00022837"/>
    </source>
</evidence>
<dbReference type="Gene3D" id="2.60.120.200">
    <property type="match status" value="1"/>
</dbReference>
<dbReference type="InterPro" id="IPR013320">
    <property type="entry name" value="ConA-like_dom_sf"/>
</dbReference>
<dbReference type="PANTHER" id="PTHR45869:SF17">
    <property type="entry name" value="PENTRAXIN FAMILY MEMBER"/>
    <property type="match status" value="1"/>
</dbReference>
<reference evidence="12 13" key="1">
    <citation type="submission" date="2022-04" db="UniProtKB">
        <authorList>
            <consortium name="RefSeq"/>
        </authorList>
    </citation>
    <scope>IDENTIFICATION</scope>
    <source>
        <strain evidence="12 13">J_2021</strain>
        <tissue evidence="12 13">Erythrocytes</tissue>
    </source>
</reference>
<evidence type="ECO:0000256" key="9">
    <source>
        <dbReference type="RuleBase" id="RU362112"/>
    </source>
</evidence>
<dbReference type="InterPro" id="IPR001759">
    <property type="entry name" value="PTX_dom"/>
</dbReference>
<name>A0A1L8FBQ7_XENLA</name>
<dbReference type="AlphaFoldDB" id="A0A1L8FBQ7"/>